<evidence type="ECO:0000313" key="3">
    <source>
        <dbReference type="Proteomes" id="UP000193380"/>
    </source>
</evidence>
<evidence type="ECO:0000313" key="2">
    <source>
        <dbReference type="EMBL" id="CDQ81215.1"/>
    </source>
</evidence>
<dbReference type="PaxDb" id="8022-A0A060XWD0"/>
<dbReference type="STRING" id="8022.A0A060XWD0"/>
<feature type="region of interest" description="Disordered" evidence="1">
    <location>
        <begin position="1"/>
        <end position="79"/>
    </location>
</feature>
<gene>
    <name evidence="2" type="ORF">GSONMT00042497001</name>
</gene>
<accession>A0A060XWD0</accession>
<reference evidence="2" key="2">
    <citation type="submission" date="2014-03" db="EMBL/GenBank/DDBJ databases">
        <authorList>
            <person name="Genoscope - CEA"/>
        </authorList>
    </citation>
    <scope>NUCLEOTIDE SEQUENCE</scope>
</reference>
<organism evidence="2 3">
    <name type="scientific">Oncorhynchus mykiss</name>
    <name type="common">Rainbow trout</name>
    <name type="synonym">Salmo gairdneri</name>
    <dbReference type="NCBI Taxonomy" id="8022"/>
    <lineage>
        <taxon>Eukaryota</taxon>
        <taxon>Metazoa</taxon>
        <taxon>Chordata</taxon>
        <taxon>Craniata</taxon>
        <taxon>Vertebrata</taxon>
        <taxon>Euteleostomi</taxon>
        <taxon>Actinopterygii</taxon>
        <taxon>Neopterygii</taxon>
        <taxon>Teleostei</taxon>
        <taxon>Protacanthopterygii</taxon>
        <taxon>Salmoniformes</taxon>
        <taxon>Salmonidae</taxon>
        <taxon>Salmoninae</taxon>
        <taxon>Oncorhynchus</taxon>
    </lineage>
</organism>
<reference evidence="2" key="1">
    <citation type="journal article" date="2014" name="Nat. Commun.">
        <title>The rainbow trout genome provides novel insights into evolution after whole-genome duplication in vertebrates.</title>
        <authorList>
            <person name="Berthelot C."/>
            <person name="Brunet F."/>
            <person name="Chalopin D."/>
            <person name="Juanchich A."/>
            <person name="Bernard M."/>
            <person name="Noel B."/>
            <person name="Bento P."/>
            <person name="Da Silva C."/>
            <person name="Labadie K."/>
            <person name="Alberti A."/>
            <person name="Aury J.M."/>
            <person name="Louis A."/>
            <person name="Dehais P."/>
            <person name="Bardou P."/>
            <person name="Montfort J."/>
            <person name="Klopp C."/>
            <person name="Cabau C."/>
            <person name="Gaspin C."/>
            <person name="Thorgaard G.H."/>
            <person name="Boussaha M."/>
            <person name="Quillet E."/>
            <person name="Guyomard R."/>
            <person name="Galiana D."/>
            <person name="Bobe J."/>
            <person name="Volff J.N."/>
            <person name="Genet C."/>
            <person name="Wincker P."/>
            <person name="Jaillon O."/>
            <person name="Roest Crollius H."/>
            <person name="Guiguen Y."/>
        </authorList>
    </citation>
    <scope>NUCLEOTIDE SEQUENCE [LARGE SCALE GENOMIC DNA]</scope>
</reference>
<evidence type="ECO:0000256" key="1">
    <source>
        <dbReference type="SAM" id="MobiDB-lite"/>
    </source>
</evidence>
<dbReference type="AlphaFoldDB" id="A0A060XWD0"/>
<sequence>MPEPKSDPAPPSRLSLNLPPPSHSSPPEREEEEEEEPHVRIPKRTSGETGDPISTGSTPRIKRRNQVIYTAVDDDESED</sequence>
<name>A0A060XWD0_ONCMY</name>
<dbReference type="Proteomes" id="UP000193380">
    <property type="component" value="Unassembled WGS sequence"/>
</dbReference>
<protein>
    <submittedName>
        <fullName evidence="2">Uncharacterized protein</fullName>
    </submittedName>
</protein>
<dbReference type="EMBL" id="FR905722">
    <property type="protein sequence ID" value="CDQ81215.1"/>
    <property type="molecule type" value="Genomic_DNA"/>
</dbReference>
<proteinExistence type="predicted"/>